<evidence type="ECO:0000256" key="1">
    <source>
        <dbReference type="SAM" id="MobiDB-lite"/>
    </source>
</evidence>
<dbReference type="HOGENOM" id="CLU_1831871_0_0_0"/>
<sequence>MEFSMTARDAPVTGVAVSSVLLTLKLLVTVRLLNGLVSTGAPNPDQVTRVQLTRELRALSESSTMGAQAADHISTRLTAALSRADQDENARISPLGTPGKERDRLHLTKTVPPKSGSQGGPNHAGREIRTATPPQDQATG</sequence>
<dbReference type="KEGG" id="ddr:Deide_1p00382"/>
<dbReference type="AlphaFoldDB" id="C1D1Z9"/>
<protein>
    <submittedName>
        <fullName evidence="2">Uncharacterized protein</fullName>
    </submittedName>
</protein>
<name>C1D1Z9_DEIDV</name>
<organism evidence="2 3">
    <name type="scientific">Deinococcus deserti (strain DSM 17065 / CIP 109153 / LMG 22923 / VCD115)</name>
    <dbReference type="NCBI Taxonomy" id="546414"/>
    <lineage>
        <taxon>Bacteria</taxon>
        <taxon>Thermotogati</taxon>
        <taxon>Deinococcota</taxon>
        <taxon>Deinococci</taxon>
        <taxon>Deinococcales</taxon>
        <taxon>Deinococcaceae</taxon>
        <taxon>Deinococcus</taxon>
    </lineage>
</organism>
<reference evidence="2 3" key="1">
    <citation type="journal article" date="2009" name="PLoS Genet.">
        <title>Alliance of proteomics and genomics to unravel the specificities of Sahara bacterium Deinococcus deserti.</title>
        <authorList>
            <person name="de Groot A."/>
            <person name="Dulermo R."/>
            <person name="Ortet P."/>
            <person name="Blanchard L."/>
            <person name="Guerin P."/>
            <person name="Fernandez B."/>
            <person name="Vacherie B."/>
            <person name="Dossat C."/>
            <person name="Jolivet E."/>
            <person name="Siguier P."/>
            <person name="Chandler M."/>
            <person name="Barakat M."/>
            <person name="Dedieu A."/>
            <person name="Barbe V."/>
            <person name="Heulin T."/>
            <person name="Sommer S."/>
            <person name="Achouak W."/>
            <person name="Armengaud J."/>
        </authorList>
    </citation>
    <scope>NUCLEOTIDE SEQUENCE [LARGE SCALE GENOMIC DNA]</scope>
    <source>
        <strain evidence="3">DSM 17065 / CIP 109153 / LMG 22923 / VCD115</strain>
        <plasmid evidence="3">pDeide1</plasmid>
    </source>
</reference>
<keyword evidence="2" id="KW-0614">Plasmid</keyword>
<evidence type="ECO:0000313" key="2">
    <source>
        <dbReference type="EMBL" id="ACO47438.1"/>
    </source>
</evidence>
<accession>C1D1Z9</accession>
<gene>
    <name evidence="2" type="ordered locus">Deide_1p00382</name>
</gene>
<proteinExistence type="predicted"/>
<evidence type="ECO:0000313" key="3">
    <source>
        <dbReference type="Proteomes" id="UP000002208"/>
    </source>
</evidence>
<geneLocation type="plasmid" evidence="3">
    <name>pDeide1</name>
</geneLocation>
<feature type="region of interest" description="Disordered" evidence="1">
    <location>
        <begin position="82"/>
        <end position="140"/>
    </location>
</feature>
<dbReference type="Proteomes" id="UP000002208">
    <property type="component" value="Plasmid 1"/>
</dbReference>
<keyword evidence="3" id="KW-1185">Reference proteome</keyword>
<dbReference type="EMBL" id="CP001115">
    <property type="protein sequence ID" value="ACO47438.1"/>
    <property type="molecule type" value="Genomic_DNA"/>
</dbReference>